<organism evidence="1 2">
    <name type="scientific">Nocardia vermiculata</name>
    <dbReference type="NCBI Taxonomy" id="257274"/>
    <lineage>
        <taxon>Bacteria</taxon>
        <taxon>Bacillati</taxon>
        <taxon>Actinomycetota</taxon>
        <taxon>Actinomycetes</taxon>
        <taxon>Mycobacteriales</taxon>
        <taxon>Nocardiaceae</taxon>
        <taxon>Nocardia</taxon>
    </lineage>
</organism>
<comment type="caution">
    <text evidence="1">The sequence shown here is derived from an EMBL/GenBank/DDBJ whole genome shotgun (WGS) entry which is preliminary data.</text>
</comment>
<dbReference type="SUPFAM" id="SSF54427">
    <property type="entry name" value="NTF2-like"/>
    <property type="match status" value="1"/>
</dbReference>
<evidence type="ECO:0000313" key="1">
    <source>
        <dbReference type="EMBL" id="NKY53264.1"/>
    </source>
</evidence>
<sequence>MDGDTATGRAYICELGRLNDGRSVFTYALFHGRYRRTADGRKFAERTYEVRCFDTAPLTGSPEVVWNTAAAPEQSAAPEAS</sequence>
<proteinExistence type="predicted"/>
<dbReference type="EMBL" id="JAAXOP010000016">
    <property type="protein sequence ID" value="NKY53264.1"/>
    <property type="molecule type" value="Genomic_DNA"/>
</dbReference>
<name>A0A846Y610_9NOCA</name>
<keyword evidence="2" id="KW-1185">Reference proteome</keyword>
<dbReference type="Proteomes" id="UP000565711">
    <property type="component" value="Unassembled WGS sequence"/>
</dbReference>
<reference evidence="1 2" key="1">
    <citation type="submission" date="2020-04" db="EMBL/GenBank/DDBJ databases">
        <title>MicrobeNet Type strains.</title>
        <authorList>
            <person name="Nicholson A.C."/>
        </authorList>
    </citation>
    <scope>NUCLEOTIDE SEQUENCE [LARGE SCALE GENOMIC DNA]</scope>
    <source>
        <strain evidence="1 2">JCM 12354</strain>
    </source>
</reference>
<dbReference type="AlphaFoldDB" id="A0A846Y610"/>
<dbReference type="InterPro" id="IPR032710">
    <property type="entry name" value="NTF2-like_dom_sf"/>
</dbReference>
<protein>
    <submittedName>
        <fullName evidence="1">Uncharacterized protein</fullName>
    </submittedName>
</protein>
<dbReference type="Gene3D" id="3.10.450.50">
    <property type="match status" value="1"/>
</dbReference>
<gene>
    <name evidence="1" type="ORF">HGA08_24000</name>
</gene>
<evidence type="ECO:0000313" key="2">
    <source>
        <dbReference type="Proteomes" id="UP000565711"/>
    </source>
</evidence>
<accession>A0A846Y610</accession>